<feature type="compositionally biased region" description="Basic and acidic residues" evidence="1">
    <location>
        <begin position="279"/>
        <end position="289"/>
    </location>
</feature>
<dbReference type="STRING" id="2060905.A0A2B7X563"/>
<evidence type="ECO:0000313" key="4">
    <source>
        <dbReference type="Proteomes" id="UP000224080"/>
    </source>
</evidence>
<keyword evidence="4" id="KW-1185">Reference proteome</keyword>
<feature type="compositionally biased region" description="Low complexity" evidence="1">
    <location>
        <begin position="1"/>
        <end position="12"/>
    </location>
</feature>
<dbReference type="Proteomes" id="UP000224080">
    <property type="component" value="Unassembled WGS sequence"/>
</dbReference>
<feature type="region of interest" description="Disordered" evidence="1">
    <location>
        <begin position="274"/>
        <end position="297"/>
    </location>
</feature>
<dbReference type="OrthoDB" id="5421757at2759"/>
<evidence type="ECO:0000313" key="3">
    <source>
        <dbReference type="EMBL" id="PGH04029.1"/>
    </source>
</evidence>
<accession>A0A2B7X563</accession>
<organism evidence="3 4">
    <name type="scientific">Blastomyces parvus</name>
    <dbReference type="NCBI Taxonomy" id="2060905"/>
    <lineage>
        <taxon>Eukaryota</taxon>
        <taxon>Fungi</taxon>
        <taxon>Dikarya</taxon>
        <taxon>Ascomycota</taxon>
        <taxon>Pezizomycotina</taxon>
        <taxon>Eurotiomycetes</taxon>
        <taxon>Eurotiomycetidae</taxon>
        <taxon>Onygenales</taxon>
        <taxon>Ajellomycetaceae</taxon>
        <taxon>Blastomyces</taxon>
    </lineage>
</organism>
<keyword evidence="2" id="KW-0472">Membrane</keyword>
<keyword evidence="2" id="KW-0812">Transmembrane</keyword>
<feature type="transmembrane region" description="Helical" evidence="2">
    <location>
        <begin position="133"/>
        <end position="154"/>
    </location>
</feature>
<keyword evidence="2" id="KW-1133">Transmembrane helix</keyword>
<reference evidence="3 4" key="1">
    <citation type="submission" date="2017-10" db="EMBL/GenBank/DDBJ databases">
        <title>Comparative genomics in systemic dimorphic fungi from Ajellomycetaceae.</title>
        <authorList>
            <person name="Munoz J.F."/>
            <person name="Mcewen J.G."/>
            <person name="Clay O.K."/>
            <person name="Cuomo C.A."/>
        </authorList>
    </citation>
    <scope>NUCLEOTIDE SEQUENCE [LARGE SCALE GENOMIC DNA]</scope>
    <source>
        <strain evidence="3 4">UAMH130</strain>
    </source>
</reference>
<protein>
    <submittedName>
        <fullName evidence="3">Uncharacterized protein</fullName>
    </submittedName>
</protein>
<gene>
    <name evidence="3" type="ORF">GX51_03699</name>
</gene>
<name>A0A2B7X563_9EURO</name>
<evidence type="ECO:0000256" key="1">
    <source>
        <dbReference type="SAM" id="MobiDB-lite"/>
    </source>
</evidence>
<feature type="region of interest" description="Disordered" evidence="1">
    <location>
        <begin position="1"/>
        <end position="35"/>
    </location>
</feature>
<feature type="transmembrane region" description="Helical" evidence="2">
    <location>
        <begin position="72"/>
        <end position="92"/>
    </location>
</feature>
<feature type="compositionally biased region" description="Polar residues" evidence="1">
    <location>
        <begin position="13"/>
        <end position="25"/>
    </location>
</feature>
<comment type="caution">
    <text evidence="3">The sequence shown here is derived from an EMBL/GenBank/DDBJ whole genome shotgun (WGS) entry which is preliminary data.</text>
</comment>
<evidence type="ECO:0000256" key="2">
    <source>
        <dbReference type="SAM" id="Phobius"/>
    </source>
</evidence>
<dbReference type="EMBL" id="PDNC01000042">
    <property type="protein sequence ID" value="PGH04029.1"/>
    <property type="molecule type" value="Genomic_DNA"/>
</dbReference>
<dbReference type="AlphaFoldDB" id="A0A2B7X563"/>
<sequence length="374" mass="41982">MAKSAKAASNKKQTTYTANSSTSHPKTIKPSNPPAPFTKAPPSLNPFLAPLSPKHVYLVHLDTHPQKHKRQIFLLPLFLNIAILALIFLRVYTGYPTYLDLLALILGYDSPARVNTSSASWTYLLTTLLRRTLTFLFDYLLLTVLLPWPARFVLGPAHWRRKVGFQGCEVIVRKSRASWSDGLKPLSWIRDDDETIKTKVIPAVTPQRLLKTGYLLIDADWDLDFAAMVRAHELIAEGALKADDFKTAVLVHGGGAEGRDGLQWLIWKVDEETGGAGRGESEGSAREQSDGGGRLSNTQRDKILMFQEKLASMGKEDLFFRWAELIQYESTQPGGFTPERQRKTMQETQQLFEDQGVDFEKFWADVGGMEGIDM</sequence>
<proteinExistence type="predicted"/>